<dbReference type="SMR" id="A0A4X1T5S0"/>
<dbReference type="InterPro" id="IPR038526">
    <property type="entry name" value="Ribosomal_eL22_sf"/>
</dbReference>
<evidence type="ECO:0000313" key="4">
    <source>
        <dbReference type="Ensembl" id="ENSSSCP00000007221.4"/>
    </source>
</evidence>
<dbReference type="Ensembl" id="ENSSSCT00000007416.4">
    <property type="protein sequence ID" value="ENSSSCP00000007221.4"/>
    <property type="gene ID" value="ENSSSCG00000006770.4"/>
</dbReference>
<dbReference type="GO" id="GO:0005840">
    <property type="term" value="C:ribosome"/>
    <property type="evidence" value="ECO:0007669"/>
    <property type="project" value="UniProtKB-KW"/>
</dbReference>
<name>A0A4X1T5S0_PIG</name>
<dbReference type="GO" id="GO:0002181">
    <property type="term" value="P:cytoplasmic translation"/>
    <property type="evidence" value="ECO:0000318"/>
    <property type="project" value="GO_Central"/>
</dbReference>
<evidence type="ECO:0000256" key="1">
    <source>
        <dbReference type="ARBA" id="ARBA00007817"/>
    </source>
</evidence>
<dbReference type="GO" id="GO:0003735">
    <property type="term" value="F:structural constituent of ribosome"/>
    <property type="evidence" value="ECO:0000318"/>
    <property type="project" value="GO_Central"/>
</dbReference>
<keyword evidence="3" id="KW-0687">Ribonucleoprotein</keyword>
<dbReference type="Pfam" id="PF01776">
    <property type="entry name" value="Ribosomal_L22e"/>
    <property type="match status" value="1"/>
</dbReference>
<dbReference type="GO" id="GO:0003723">
    <property type="term" value="F:RNA binding"/>
    <property type="evidence" value="ECO:0000318"/>
    <property type="project" value="GO_Central"/>
</dbReference>
<evidence type="ECO:0000313" key="5">
    <source>
        <dbReference type="Proteomes" id="UP000008227"/>
    </source>
</evidence>
<dbReference type="AlphaFoldDB" id="A0A4X1T5S0"/>
<accession>F1SBQ4</accession>
<comment type="similarity">
    <text evidence="1">Belongs to the eukaryotic ribosomal protein eL22 family.</text>
</comment>
<reference evidence="5" key="1">
    <citation type="submission" date="2009-11" db="EMBL/GenBank/DDBJ databases">
        <authorList>
            <consortium name="Porcine genome sequencing project"/>
        </authorList>
    </citation>
    <scope>NUCLEOTIDE SEQUENCE [LARGE SCALE GENOMIC DNA]</scope>
    <source>
        <strain evidence="5">Duroc</strain>
    </source>
</reference>
<reference evidence="4" key="2">
    <citation type="journal article" date="2020" name="Gigascience">
        <title>An improved pig reference genome sequence to enable pig genetics and genomics research.</title>
        <authorList>
            <person name="Warr A."/>
            <person name="Affara N."/>
            <person name="Aken B."/>
            <person name="Beiki H."/>
            <person name="Bickhart D.M."/>
            <person name="Billis K."/>
            <person name="Chow W."/>
            <person name="Eory L."/>
            <person name="Finlayson H.A."/>
            <person name="Flicek P."/>
            <person name="Giron C.G."/>
            <person name="Griffin D.K."/>
            <person name="Hall R."/>
            <person name="Hannum G."/>
            <person name="Hourlier T."/>
            <person name="Howe K."/>
            <person name="Hume D.A."/>
            <person name="Izuogu O."/>
            <person name="Kim K."/>
            <person name="Koren S."/>
            <person name="Liu H."/>
            <person name="Manchanda N."/>
            <person name="Martin F.J."/>
            <person name="Nonneman D.J."/>
            <person name="O'Connor R.E."/>
            <person name="Phillippy A.M."/>
            <person name="Rohrer G.A."/>
            <person name="Rosen B.D."/>
            <person name="Rund L.A."/>
            <person name="Sargent C.A."/>
            <person name="Schook L.B."/>
            <person name="Schroeder S.G."/>
            <person name="Schwartz A.S."/>
            <person name="Skinner B.M."/>
            <person name="Talbot R."/>
            <person name="Tseng E."/>
            <person name="Tuggle C.K."/>
            <person name="Watson M."/>
            <person name="Smith T.P.L."/>
            <person name="Archibald A.L."/>
        </authorList>
    </citation>
    <scope>NUCLEOTIDE SEQUENCE [LARGE SCALE GENOMIC DNA]</scope>
    <source>
        <strain evidence="4">Duroc</strain>
    </source>
</reference>
<dbReference type="PANTHER" id="PTHR10064">
    <property type="entry name" value="60S RIBOSOMAL PROTEIN L22"/>
    <property type="match status" value="1"/>
</dbReference>
<evidence type="ECO:0000256" key="2">
    <source>
        <dbReference type="ARBA" id="ARBA00022980"/>
    </source>
</evidence>
<dbReference type="GO" id="GO:1990904">
    <property type="term" value="C:ribonucleoprotein complex"/>
    <property type="evidence" value="ECO:0007669"/>
    <property type="project" value="UniProtKB-KW"/>
</dbReference>
<dbReference type="GeneTree" id="ENSGT00940000154509"/>
<protein>
    <submittedName>
        <fullName evidence="4">Uncharacterized protein</fullName>
    </submittedName>
</protein>
<keyword evidence="5" id="KW-1185">Reference proteome</keyword>
<reference evidence="4" key="4">
    <citation type="submission" date="2025-09" db="UniProtKB">
        <authorList>
            <consortium name="Ensembl"/>
        </authorList>
    </citation>
    <scope>IDENTIFICATION</scope>
</reference>
<keyword evidence="2" id="KW-0689">Ribosomal protein</keyword>
<reference evidence="4" key="3">
    <citation type="submission" date="2025-08" db="UniProtKB">
        <authorList>
            <consortium name="Ensembl"/>
        </authorList>
    </citation>
    <scope>IDENTIFICATION</scope>
</reference>
<sequence length="126" mass="14378">MNFLLSESARLSLIAQPAFKVAPQKDKKPKSIWRFNLDITHSGEDGICHSGSFEQFRQEKANGETGDLGNAVHAEGFKGSLPAVSEKQVSQRHLKYLTKKYLKKRNLCEWPCMFVSDKETCELHYF</sequence>
<dbReference type="PANTHER" id="PTHR10064:SF1">
    <property type="entry name" value="RIBOSOMAL PROTEIN EL22-LIKE"/>
    <property type="match status" value="1"/>
</dbReference>
<dbReference type="STRING" id="9823.ENSSSCP00000007221"/>
<organism evidence="4 5">
    <name type="scientific">Sus scrofa</name>
    <name type="common">Pig</name>
    <dbReference type="NCBI Taxonomy" id="9823"/>
    <lineage>
        <taxon>Eukaryota</taxon>
        <taxon>Metazoa</taxon>
        <taxon>Chordata</taxon>
        <taxon>Craniata</taxon>
        <taxon>Vertebrata</taxon>
        <taxon>Euteleostomi</taxon>
        <taxon>Mammalia</taxon>
        <taxon>Eutheria</taxon>
        <taxon>Laurasiatheria</taxon>
        <taxon>Artiodactyla</taxon>
        <taxon>Suina</taxon>
        <taxon>Suidae</taxon>
        <taxon>Sus</taxon>
    </lineage>
</organism>
<dbReference type="Proteomes" id="UP000008227">
    <property type="component" value="Chromosome 4"/>
</dbReference>
<dbReference type="HOGENOM" id="CLU_105624_0_1_1"/>
<dbReference type="PaxDb" id="9823-ENSSSCP00000007221"/>
<proteinExistence type="inferred from homology"/>
<dbReference type="InterPro" id="IPR002671">
    <property type="entry name" value="Ribosomal_eL22"/>
</dbReference>
<evidence type="ECO:0000256" key="3">
    <source>
        <dbReference type="ARBA" id="ARBA00023274"/>
    </source>
</evidence>
<accession>A0A4X1T5S0</accession>
<dbReference type="Gene3D" id="3.30.1360.210">
    <property type="match status" value="1"/>
</dbReference>